<accession>A0A2Z5R2X3</accession>
<dbReference type="KEGG" id="raj:RA11412_0940"/>
<feature type="coiled-coil region" evidence="1">
    <location>
        <begin position="23"/>
        <end position="50"/>
    </location>
</feature>
<gene>
    <name evidence="2" type="ORF">RA11412_0940</name>
</gene>
<dbReference type="EMBL" id="AP017895">
    <property type="protein sequence ID" value="BAV87239.1"/>
    <property type="molecule type" value="Genomic_DNA"/>
</dbReference>
<keyword evidence="1" id="KW-0175">Coiled coil</keyword>
<proteinExistence type="predicted"/>
<organism evidence="2 3">
    <name type="scientific">Rothia aeria</name>
    <dbReference type="NCBI Taxonomy" id="172042"/>
    <lineage>
        <taxon>Bacteria</taxon>
        <taxon>Bacillati</taxon>
        <taxon>Actinomycetota</taxon>
        <taxon>Actinomycetes</taxon>
        <taxon>Micrococcales</taxon>
        <taxon>Micrococcaceae</taxon>
        <taxon>Rothia</taxon>
    </lineage>
</organism>
<protein>
    <submittedName>
        <fullName evidence="2">Uncharacterized protein</fullName>
    </submittedName>
</protein>
<dbReference type="Proteomes" id="UP000250241">
    <property type="component" value="Chromosome"/>
</dbReference>
<reference evidence="2 3" key="1">
    <citation type="submission" date="2016-10" db="EMBL/GenBank/DDBJ databases">
        <title>Genome sequence of Rothia aeria strain JCM11412.</title>
        <authorList>
            <person name="Nambu T."/>
        </authorList>
    </citation>
    <scope>NUCLEOTIDE SEQUENCE [LARGE SCALE GENOMIC DNA]</scope>
    <source>
        <strain evidence="2 3">JCM 11412</strain>
    </source>
</reference>
<dbReference type="AlphaFoldDB" id="A0A2Z5R2X3"/>
<evidence type="ECO:0000313" key="2">
    <source>
        <dbReference type="EMBL" id="BAV87239.1"/>
    </source>
</evidence>
<sequence length="54" mass="6622">MEQKEYLEGKFQEIEKINNKLFEVKDLKEKEELSKKLQALNEELHKWREEVTTV</sequence>
<evidence type="ECO:0000313" key="3">
    <source>
        <dbReference type="Proteomes" id="UP000250241"/>
    </source>
</evidence>
<evidence type="ECO:0000256" key="1">
    <source>
        <dbReference type="SAM" id="Coils"/>
    </source>
</evidence>
<keyword evidence="3" id="KW-1185">Reference proteome</keyword>
<name>A0A2Z5R2X3_9MICC</name>